<proteinExistence type="predicted"/>
<dbReference type="Proteomes" id="UP000292118">
    <property type="component" value="Chromosome"/>
</dbReference>
<evidence type="ECO:0000313" key="4">
    <source>
        <dbReference type="Proteomes" id="UP000292118"/>
    </source>
</evidence>
<accession>A0A4P6F982</accession>
<keyword evidence="2" id="KW-1133">Transmembrane helix</keyword>
<feature type="compositionally biased region" description="Acidic residues" evidence="1">
    <location>
        <begin position="49"/>
        <end position="58"/>
    </location>
</feature>
<feature type="compositionally biased region" description="Basic and acidic residues" evidence="1">
    <location>
        <begin position="59"/>
        <end position="78"/>
    </location>
</feature>
<feature type="region of interest" description="Disordered" evidence="1">
    <location>
        <begin position="29"/>
        <end position="78"/>
    </location>
</feature>
<gene>
    <name evidence="3" type="ORF">ET471_13020</name>
</gene>
<evidence type="ECO:0000256" key="2">
    <source>
        <dbReference type="SAM" id="Phobius"/>
    </source>
</evidence>
<dbReference type="EMBL" id="CP035493">
    <property type="protein sequence ID" value="QAY70829.1"/>
    <property type="molecule type" value="Genomic_DNA"/>
</dbReference>
<keyword evidence="4" id="KW-1185">Reference proteome</keyword>
<dbReference type="AlphaFoldDB" id="A0A4P6F982"/>
<keyword evidence="2" id="KW-0812">Transmembrane</keyword>
<protein>
    <submittedName>
        <fullName evidence="3">Uncharacterized protein</fullName>
    </submittedName>
</protein>
<reference evidence="3 4" key="1">
    <citation type="submission" date="2019-01" db="EMBL/GenBank/DDBJ databases">
        <title>Genome sequencing of strain FW10M-9.</title>
        <authorList>
            <person name="Heo J."/>
            <person name="Kim S.-J."/>
            <person name="Kim J.-S."/>
            <person name="Hong S.-B."/>
            <person name="Kwon S.-W."/>
        </authorList>
    </citation>
    <scope>NUCLEOTIDE SEQUENCE [LARGE SCALE GENOMIC DNA]</scope>
    <source>
        <strain evidence="3 4">FW10M-9</strain>
    </source>
</reference>
<organism evidence="3 4">
    <name type="scientific">Xylanimonas protaetiae</name>
    <dbReference type="NCBI Taxonomy" id="2509457"/>
    <lineage>
        <taxon>Bacteria</taxon>
        <taxon>Bacillati</taxon>
        <taxon>Actinomycetota</taxon>
        <taxon>Actinomycetes</taxon>
        <taxon>Micrococcales</taxon>
        <taxon>Promicromonosporaceae</taxon>
        <taxon>Xylanimonas</taxon>
    </lineage>
</organism>
<sequence>MNAPDPDGVDRRPVLVGLAVAVVAGLGGFAGFTAVGPTPGDDGGRDGDDGHDDDGGREDDDRRDERGDDRSGPDRGKG</sequence>
<keyword evidence="2" id="KW-0472">Membrane</keyword>
<dbReference type="RefSeq" id="WP_129188960.1">
    <property type="nucleotide sequence ID" value="NZ_CP035493.1"/>
</dbReference>
<feature type="transmembrane region" description="Helical" evidence="2">
    <location>
        <begin position="14"/>
        <end position="35"/>
    </location>
</feature>
<dbReference type="KEGG" id="xya:ET471_13020"/>
<evidence type="ECO:0000313" key="3">
    <source>
        <dbReference type="EMBL" id="QAY70829.1"/>
    </source>
</evidence>
<name>A0A4P6F982_9MICO</name>
<evidence type="ECO:0000256" key="1">
    <source>
        <dbReference type="SAM" id="MobiDB-lite"/>
    </source>
</evidence>